<feature type="compositionally biased region" description="Low complexity" evidence="1">
    <location>
        <begin position="15"/>
        <end position="36"/>
    </location>
</feature>
<comment type="caution">
    <text evidence="2">The sequence shown here is derived from an EMBL/GenBank/DDBJ whole genome shotgun (WGS) entry which is preliminary data.</text>
</comment>
<keyword evidence="3" id="KW-1185">Reference proteome</keyword>
<sequence length="81" mass="8680">MNRARSAKVSTAWCAPSPAATGPASAISIRPIPSASGRRRGWACRPRCATAPGRWPCPGWRASAAPSRSASRRPSRRRPWA</sequence>
<gene>
    <name evidence="2" type="ORF">DKG75_01325</name>
</gene>
<evidence type="ECO:0000313" key="3">
    <source>
        <dbReference type="Proteomes" id="UP000246077"/>
    </source>
</evidence>
<feature type="compositionally biased region" description="Low complexity" evidence="1">
    <location>
        <begin position="60"/>
        <end position="69"/>
    </location>
</feature>
<evidence type="ECO:0000313" key="2">
    <source>
        <dbReference type="EMBL" id="PWR24068.1"/>
    </source>
</evidence>
<reference evidence="3" key="1">
    <citation type="submission" date="2018-05" db="EMBL/GenBank/DDBJ databases">
        <title>Zavarzinia sp. HR-AS.</title>
        <authorList>
            <person name="Lee Y."/>
            <person name="Jeon C.O."/>
        </authorList>
    </citation>
    <scope>NUCLEOTIDE SEQUENCE [LARGE SCALE GENOMIC DNA]</scope>
    <source>
        <strain evidence="3">DSM 1231</strain>
    </source>
</reference>
<dbReference type="EMBL" id="QGLF01000001">
    <property type="protein sequence ID" value="PWR24068.1"/>
    <property type="molecule type" value="Genomic_DNA"/>
</dbReference>
<feature type="region of interest" description="Disordered" evidence="1">
    <location>
        <begin position="58"/>
        <end position="81"/>
    </location>
</feature>
<feature type="compositionally biased region" description="Basic residues" evidence="1">
    <location>
        <begin position="70"/>
        <end position="81"/>
    </location>
</feature>
<proteinExistence type="predicted"/>
<accession>A0A317EAC7</accession>
<organism evidence="2 3">
    <name type="scientific">Zavarzinia compransoris</name>
    <dbReference type="NCBI Taxonomy" id="1264899"/>
    <lineage>
        <taxon>Bacteria</taxon>
        <taxon>Pseudomonadati</taxon>
        <taxon>Pseudomonadota</taxon>
        <taxon>Alphaproteobacteria</taxon>
        <taxon>Rhodospirillales</taxon>
        <taxon>Zavarziniaceae</taxon>
        <taxon>Zavarzinia</taxon>
    </lineage>
</organism>
<dbReference type="Proteomes" id="UP000246077">
    <property type="component" value="Unassembled WGS sequence"/>
</dbReference>
<evidence type="ECO:0000256" key="1">
    <source>
        <dbReference type="SAM" id="MobiDB-lite"/>
    </source>
</evidence>
<name>A0A317EAC7_9PROT</name>
<dbReference type="AlphaFoldDB" id="A0A317EAC7"/>
<feature type="region of interest" description="Disordered" evidence="1">
    <location>
        <begin position="1"/>
        <end position="40"/>
    </location>
</feature>
<protein>
    <submittedName>
        <fullName evidence="2">Uncharacterized protein</fullName>
    </submittedName>
</protein>